<evidence type="ECO:0000313" key="2">
    <source>
        <dbReference type="Proteomes" id="UP000249402"/>
    </source>
</evidence>
<evidence type="ECO:0008006" key="3">
    <source>
        <dbReference type="Google" id="ProtNLM"/>
    </source>
</evidence>
<dbReference type="RefSeq" id="XP_025576664.1">
    <property type="nucleotide sequence ID" value="XM_025721371.1"/>
</dbReference>
<dbReference type="VEuPathDB" id="FungiDB:BO80DRAFT_443646"/>
<dbReference type="STRING" id="1448316.A0A395H365"/>
<organism evidence="1 2">
    <name type="scientific">Aspergillus ibericus CBS 121593</name>
    <dbReference type="NCBI Taxonomy" id="1448316"/>
    <lineage>
        <taxon>Eukaryota</taxon>
        <taxon>Fungi</taxon>
        <taxon>Dikarya</taxon>
        <taxon>Ascomycota</taxon>
        <taxon>Pezizomycotina</taxon>
        <taxon>Eurotiomycetes</taxon>
        <taxon>Eurotiomycetidae</taxon>
        <taxon>Eurotiales</taxon>
        <taxon>Aspergillaceae</taxon>
        <taxon>Aspergillus</taxon>
        <taxon>Aspergillus subgen. Circumdati</taxon>
    </lineage>
</organism>
<dbReference type="AlphaFoldDB" id="A0A395H365"/>
<dbReference type="CDD" id="cd12148">
    <property type="entry name" value="fungal_TF_MHR"/>
    <property type="match status" value="1"/>
</dbReference>
<evidence type="ECO:0000313" key="1">
    <source>
        <dbReference type="EMBL" id="RAL02337.1"/>
    </source>
</evidence>
<reference evidence="1 2" key="1">
    <citation type="submission" date="2018-02" db="EMBL/GenBank/DDBJ databases">
        <title>The genomes of Aspergillus section Nigri reveals drivers in fungal speciation.</title>
        <authorList>
            <consortium name="DOE Joint Genome Institute"/>
            <person name="Vesth T.C."/>
            <person name="Nybo J."/>
            <person name="Theobald S."/>
            <person name="Brandl J."/>
            <person name="Frisvad J.C."/>
            <person name="Nielsen K.F."/>
            <person name="Lyhne E.K."/>
            <person name="Kogle M.E."/>
            <person name="Kuo A."/>
            <person name="Riley R."/>
            <person name="Clum A."/>
            <person name="Nolan M."/>
            <person name="Lipzen A."/>
            <person name="Salamov A."/>
            <person name="Henrissat B."/>
            <person name="Wiebenga A."/>
            <person name="De vries R.P."/>
            <person name="Grigoriev I.V."/>
            <person name="Mortensen U.H."/>
            <person name="Andersen M.R."/>
            <person name="Baker S.E."/>
        </authorList>
    </citation>
    <scope>NUCLEOTIDE SEQUENCE [LARGE SCALE GENOMIC DNA]</scope>
    <source>
        <strain evidence="1 2">CBS 121593</strain>
    </source>
</reference>
<dbReference type="OrthoDB" id="103819at2759"/>
<name>A0A395H365_9EURO</name>
<accession>A0A395H365</accession>
<dbReference type="GeneID" id="37226236"/>
<dbReference type="Proteomes" id="UP000249402">
    <property type="component" value="Unassembled WGS sequence"/>
</dbReference>
<sequence>MGVKMAEFQDWIFTGLYSPGTLIKAPSERAHLISDLASAMEQWHLEFKQINSDGVNAPQVFNMSRGNWDISYYSTLTLLYHAASSTGPGLQISSPCFNAARNSLLAHLNCFPQYQKSNILSDGEYFHWILLFSSFTPFLVNFLHAISAKDTESVTLLAKVLTTFENFRKASQGSEHLYQICATFTQIAERLDQSRLSIGTYNQEDDSLKLSDQSETTPLFHPDTFQDMFEIDDMTRVTSLYATDILND</sequence>
<protein>
    <recommendedName>
        <fullName evidence="3">Transcription factor domain-containing protein</fullName>
    </recommendedName>
</protein>
<dbReference type="EMBL" id="KZ824431">
    <property type="protein sequence ID" value="RAL02337.1"/>
    <property type="molecule type" value="Genomic_DNA"/>
</dbReference>
<proteinExistence type="predicted"/>
<gene>
    <name evidence="1" type="ORF">BO80DRAFT_443646</name>
</gene>
<keyword evidence="2" id="KW-1185">Reference proteome</keyword>